<dbReference type="InterPro" id="IPR006151">
    <property type="entry name" value="Shikm_DH/Glu-tRNA_Rdtase"/>
</dbReference>
<comment type="pathway">
    <text evidence="1 8 13">Porphyrin-containing compound metabolism; protoporphyrin-IX biosynthesis; 5-aminolevulinate from L-glutamyl-tRNA(Glu): step 1/2.</text>
</comment>
<evidence type="ECO:0000256" key="3">
    <source>
        <dbReference type="ARBA" id="ARBA00012970"/>
    </source>
</evidence>
<feature type="binding site" evidence="8 10">
    <location>
        <begin position="117"/>
        <end position="119"/>
    </location>
    <ligand>
        <name>substrate</name>
    </ligand>
</feature>
<keyword evidence="5 8" id="KW-0560">Oxidoreductase</keyword>
<dbReference type="UniPathway" id="UPA00251">
    <property type="reaction ID" value="UER00316"/>
</dbReference>
<feature type="site" description="Important for activity" evidence="8 12">
    <location>
        <position position="102"/>
    </location>
</feature>
<feature type="binding site" evidence="8 10">
    <location>
        <begin position="50"/>
        <end position="53"/>
    </location>
    <ligand>
        <name>substrate</name>
    </ligand>
</feature>
<keyword evidence="18" id="KW-1185">Reference proteome</keyword>
<comment type="similarity">
    <text evidence="2 8 13">Belongs to the glutamyl-tRNA reductase family.</text>
</comment>
<dbReference type="STRING" id="1891926.Fuma_03836"/>
<evidence type="ECO:0000256" key="11">
    <source>
        <dbReference type="PIRSR" id="PIRSR000445-3"/>
    </source>
</evidence>
<feature type="binding site" evidence="8 11">
    <location>
        <begin position="193"/>
        <end position="198"/>
    </location>
    <ligand>
        <name>NADP(+)</name>
        <dbReference type="ChEBI" id="CHEBI:58349"/>
    </ligand>
</feature>
<evidence type="ECO:0000256" key="13">
    <source>
        <dbReference type="RuleBase" id="RU000584"/>
    </source>
</evidence>
<evidence type="ECO:0000313" key="18">
    <source>
        <dbReference type="Proteomes" id="UP000187735"/>
    </source>
</evidence>
<comment type="function">
    <text evidence="8">Catalyzes the NADPH-dependent reduction of glutamyl-tRNA(Glu) to glutamate 1-semialdehyde (GSA).</text>
</comment>
<feature type="domain" description="Quinate/shikimate 5-dehydrogenase/glutamyl-tRNA reductase" evidence="15">
    <location>
        <begin position="178"/>
        <end position="310"/>
    </location>
</feature>
<dbReference type="SUPFAM" id="SSF69075">
    <property type="entry name" value="Glutamyl tRNA-reductase dimerization domain"/>
    <property type="match status" value="1"/>
</dbReference>
<dbReference type="EMBL" id="CP017641">
    <property type="protein sequence ID" value="APZ94212.1"/>
    <property type="molecule type" value="Genomic_DNA"/>
</dbReference>
<comment type="subunit">
    <text evidence="8">Homodimer.</text>
</comment>
<evidence type="ECO:0000256" key="1">
    <source>
        <dbReference type="ARBA" id="ARBA00005059"/>
    </source>
</evidence>
<feature type="domain" description="Glutamyl-tRNA reductase N-terminal" evidence="16">
    <location>
        <begin position="7"/>
        <end position="159"/>
    </location>
</feature>
<feature type="binding site" evidence="8 10">
    <location>
        <position position="112"/>
    </location>
    <ligand>
        <name>substrate</name>
    </ligand>
</feature>
<dbReference type="InterPro" id="IPR018214">
    <property type="entry name" value="GluRdtase_CS"/>
</dbReference>
<feature type="domain" description="Tetrapyrrole biosynthesis glutamyl-tRNA reductase dimerisation" evidence="14">
    <location>
        <begin position="325"/>
        <end position="424"/>
    </location>
</feature>
<feature type="active site" description="Nucleophile" evidence="8 9">
    <location>
        <position position="51"/>
    </location>
</feature>
<evidence type="ECO:0000259" key="15">
    <source>
        <dbReference type="Pfam" id="PF01488"/>
    </source>
</evidence>
<gene>
    <name evidence="8 17" type="primary">hemA</name>
    <name evidence="17" type="ORF">Fuma_03836</name>
</gene>
<dbReference type="PANTHER" id="PTHR43013:SF1">
    <property type="entry name" value="GLUTAMYL-TRNA REDUCTASE"/>
    <property type="match status" value="1"/>
</dbReference>
<evidence type="ECO:0000256" key="9">
    <source>
        <dbReference type="PIRSR" id="PIRSR000445-1"/>
    </source>
</evidence>
<dbReference type="PIRSF" id="PIRSF000445">
    <property type="entry name" value="4pyrrol_synth_GluRdtase"/>
    <property type="match status" value="1"/>
</dbReference>
<dbReference type="NCBIfam" id="TIGR01035">
    <property type="entry name" value="hemA"/>
    <property type="match status" value="1"/>
</dbReference>
<accession>A0A1P8WJH9</accession>
<reference evidence="17 18" key="1">
    <citation type="journal article" date="2016" name="Front. Microbiol.">
        <title>Fuerstia marisgermanicae gen. nov., sp. nov., an Unusual Member of the Phylum Planctomycetes from the German Wadden Sea.</title>
        <authorList>
            <person name="Kohn T."/>
            <person name="Heuer A."/>
            <person name="Jogler M."/>
            <person name="Vollmers J."/>
            <person name="Boedeker C."/>
            <person name="Bunk B."/>
            <person name="Rast P."/>
            <person name="Borchert D."/>
            <person name="Glockner I."/>
            <person name="Freese H.M."/>
            <person name="Klenk H.P."/>
            <person name="Overmann J."/>
            <person name="Kaster A.K."/>
            <person name="Rohde M."/>
            <person name="Wiegand S."/>
            <person name="Jogler C."/>
        </authorList>
    </citation>
    <scope>NUCLEOTIDE SEQUENCE [LARGE SCALE GENOMIC DNA]</scope>
    <source>
        <strain evidence="17 18">NH11</strain>
    </source>
</reference>
<evidence type="ECO:0000256" key="7">
    <source>
        <dbReference type="ARBA" id="ARBA00047464"/>
    </source>
</evidence>
<dbReference type="InterPro" id="IPR036453">
    <property type="entry name" value="GluRdtase_dimer_dom_sf"/>
</dbReference>
<dbReference type="Proteomes" id="UP000187735">
    <property type="component" value="Chromosome"/>
</dbReference>
<dbReference type="GO" id="GO:0050661">
    <property type="term" value="F:NADP binding"/>
    <property type="evidence" value="ECO:0007669"/>
    <property type="project" value="InterPro"/>
</dbReference>
<dbReference type="CDD" id="cd05213">
    <property type="entry name" value="NAD_bind_Glutamyl_tRNA_reduct"/>
    <property type="match status" value="1"/>
</dbReference>
<dbReference type="SUPFAM" id="SSF69742">
    <property type="entry name" value="Glutamyl tRNA-reductase catalytic, N-terminal domain"/>
    <property type="match status" value="1"/>
</dbReference>
<dbReference type="Pfam" id="PF01488">
    <property type="entry name" value="Shikimate_DH"/>
    <property type="match status" value="1"/>
</dbReference>
<evidence type="ECO:0000259" key="16">
    <source>
        <dbReference type="Pfam" id="PF05201"/>
    </source>
</evidence>
<comment type="domain">
    <text evidence="8">Possesses an unusual extended V-shaped dimeric structure with each monomer consisting of three distinct domains arranged along a curved 'spinal' alpha-helix. The N-terminal catalytic domain specifically recognizes the glutamate moiety of the substrate. The second domain is the NADPH-binding domain, and the third C-terminal domain is responsible for dimerization.</text>
</comment>
<dbReference type="InterPro" id="IPR015896">
    <property type="entry name" value="4pyrrol_synth_GluRdtase_dimer"/>
</dbReference>
<sequence>MNVFVLSCNHHHAGLEVREKLAFASEDQLTQAYADWRKQHPDSELVLLSTCNRVEVYAATDQESGALSAQHISDFVSQFHNVPSDEFTGSVLSHHGQKAVEHLFDVVCSLDSMVLGEPQIVTQVKDAYRIARENDSCGPLTNILFQRALEVSARVRTNTRLSEGRVSIASVAVGDFGREIFNRFDNKTVLVIGAGEMAEETLRYLKDENAGRIVVINRNRERAEALANAFGGATDSFDQLDKWLAAADIIVSTTGATDTLIDHDRFARIRKNADRKPVFILDLGAPRDFAPSIADIDDNIFLYDIDALEEKCEQNRAMRVSEIKQARKIILEATEHFMHGVYHRATGPVIQRLREQLTDISQTEIDILFRRLPDLDDEQRSAIEKTVHRIVNKVLHPPLETLKVEAKAGTPHSLLDAMKRLFHLGE</sequence>
<comment type="catalytic activity">
    <reaction evidence="7 8 13">
        <text>(S)-4-amino-5-oxopentanoate + tRNA(Glu) + NADP(+) = L-glutamyl-tRNA(Glu) + NADPH + H(+)</text>
        <dbReference type="Rhea" id="RHEA:12344"/>
        <dbReference type="Rhea" id="RHEA-COMP:9663"/>
        <dbReference type="Rhea" id="RHEA-COMP:9680"/>
        <dbReference type="ChEBI" id="CHEBI:15378"/>
        <dbReference type="ChEBI" id="CHEBI:57501"/>
        <dbReference type="ChEBI" id="CHEBI:57783"/>
        <dbReference type="ChEBI" id="CHEBI:58349"/>
        <dbReference type="ChEBI" id="CHEBI:78442"/>
        <dbReference type="ChEBI" id="CHEBI:78520"/>
        <dbReference type="EC" id="1.2.1.70"/>
    </reaction>
</comment>
<dbReference type="InterPro" id="IPR036343">
    <property type="entry name" value="GluRdtase_N_sf"/>
</dbReference>
<name>A0A1P8WJH9_9PLAN</name>
<comment type="miscellaneous">
    <text evidence="8">During catalysis, the active site Cys acts as a nucleophile attacking the alpha-carbonyl group of tRNA-bound glutamate with the formation of a thioester intermediate between enzyme and glutamate, and the concomitant release of tRNA(Glu). The thioester intermediate is finally reduced by direct hydride transfer from NADPH, to form the product GSA.</text>
</comment>
<keyword evidence="4 8" id="KW-0521">NADP</keyword>
<dbReference type="InterPro" id="IPR000343">
    <property type="entry name" value="4pyrrol_synth_GluRdtase"/>
</dbReference>
<dbReference type="InterPro" id="IPR015895">
    <property type="entry name" value="4pyrrol_synth_GluRdtase_N"/>
</dbReference>
<dbReference type="OrthoDB" id="110209at2"/>
<proteinExistence type="inferred from homology"/>
<dbReference type="EC" id="1.2.1.70" evidence="3 8"/>
<protein>
    <recommendedName>
        <fullName evidence="3 8">Glutamyl-tRNA reductase</fullName>
        <shortName evidence="8">GluTR</shortName>
        <ecNumber evidence="3 8">1.2.1.70</ecNumber>
    </recommendedName>
</protein>
<evidence type="ECO:0000256" key="5">
    <source>
        <dbReference type="ARBA" id="ARBA00023002"/>
    </source>
</evidence>
<dbReference type="FunFam" id="3.30.460.30:FF:000001">
    <property type="entry name" value="Glutamyl-tRNA reductase"/>
    <property type="match status" value="1"/>
</dbReference>
<dbReference type="AlphaFoldDB" id="A0A1P8WJH9"/>
<organism evidence="17 18">
    <name type="scientific">Fuerstiella marisgermanici</name>
    <dbReference type="NCBI Taxonomy" id="1891926"/>
    <lineage>
        <taxon>Bacteria</taxon>
        <taxon>Pseudomonadati</taxon>
        <taxon>Planctomycetota</taxon>
        <taxon>Planctomycetia</taxon>
        <taxon>Planctomycetales</taxon>
        <taxon>Planctomycetaceae</taxon>
        <taxon>Fuerstiella</taxon>
    </lineage>
</organism>
<evidence type="ECO:0000256" key="10">
    <source>
        <dbReference type="PIRSR" id="PIRSR000445-2"/>
    </source>
</evidence>
<dbReference type="GO" id="GO:0008883">
    <property type="term" value="F:glutamyl-tRNA reductase activity"/>
    <property type="evidence" value="ECO:0007669"/>
    <property type="project" value="UniProtKB-UniRule"/>
</dbReference>
<keyword evidence="6 8" id="KW-0627">Porphyrin biosynthesis</keyword>
<evidence type="ECO:0000256" key="4">
    <source>
        <dbReference type="ARBA" id="ARBA00022857"/>
    </source>
</evidence>
<dbReference type="Gene3D" id="3.40.50.720">
    <property type="entry name" value="NAD(P)-binding Rossmann-like Domain"/>
    <property type="match status" value="1"/>
</dbReference>
<dbReference type="GO" id="GO:0019353">
    <property type="term" value="P:protoporphyrinogen IX biosynthetic process from glutamate"/>
    <property type="evidence" value="ECO:0007669"/>
    <property type="project" value="TreeGrafter"/>
</dbReference>
<evidence type="ECO:0000256" key="2">
    <source>
        <dbReference type="ARBA" id="ARBA00005916"/>
    </source>
</evidence>
<evidence type="ECO:0000313" key="17">
    <source>
        <dbReference type="EMBL" id="APZ94212.1"/>
    </source>
</evidence>
<dbReference type="KEGG" id="fmr:Fuma_03836"/>
<dbReference type="Gene3D" id="3.30.460.30">
    <property type="entry name" value="Glutamyl-tRNA reductase, N-terminal domain"/>
    <property type="match status" value="1"/>
</dbReference>
<dbReference type="Pfam" id="PF05201">
    <property type="entry name" value="GlutR_N"/>
    <property type="match status" value="1"/>
</dbReference>
<dbReference type="PROSITE" id="PS00747">
    <property type="entry name" value="GLUTR"/>
    <property type="match status" value="1"/>
</dbReference>
<dbReference type="RefSeq" id="WP_077025556.1">
    <property type="nucleotide sequence ID" value="NZ_CP017641.1"/>
</dbReference>
<dbReference type="HAMAP" id="MF_00087">
    <property type="entry name" value="Glu_tRNA_reductase"/>
    <property type="match status" value="1"/>
</dbReference>
<dbReference type="Pfam" id="PF00745">
    <property type="entry name" value="GlutR_dimer"/>
    <property type="match status" value="1"/>
</dbReference>
<dbReference type="SUPFAM" id="SSF51735">
    <property type="entry name" value="NAD(P)-binding Rossmann-fold domains"/>
    <property type="match status" value="1"/>
</dbReference>
<evidence type="ECO:0000256" key="6">
    <source>
        <dbReference type="ARBA" id="ARBA00023244"/>
    </source>
</evidence>
<feature type="binding site" evidence="8 10">
    <location>
        <position position="123"/>
    </location>
    <ligand>
        <name>substrate</name>
    </ligand>
</feature>
<evidence type="ECO:0000256" key="12">
    <source>
        <dbReference type="PIRSR" id="PIRSR000445-4"/>
    </source>
</evidence>
<evidence type="ECO:0000259" key="14">
    <source>
        <dbReference type="Pfam" id="PF00745"/>
    </source>
</evidence>
<dbReference type="PANTHER" id="PTHR43013">
    <property type="entry name" value="GLUTAMYL-TRNA REDUCTASE"/>
    <property type="match status" value="1"/>
</dbReference>
<evidence type="ECO:0000256" key="8">
    <source>
        <dbReference type="HAMAP-Rule" id="MF_00087"/>
    </source>
</evidence>
<dbReference type="InterPro" id="IPR036291">
    <property type="entry name" value="NAD(P)-bd_dom_sf"/>
</dbReference>